<comment type="caution">
    <text evidence="2">The sequence shown here is derived from an EMBL/GenBank/DDBJ whole genome shotgun (WGS) entry which is preliminary data.</text>
</comment>
<feature type="region of interest" description="Disordered" evidence="1">
    <location>
        <begin position="80"/>
        <end position="106"/>
    </location>
</feature>
<name>A0ABQ7PV04_PLUXY</name>
<evidence type="ECO:0000313" key="3">
    <source>
        <dbReference type="Proteomes" id="UP000823941"/>
    </source>
</evidence>
<dbReference type="Proteomes" id="UP000823941">
    <property type="component" value="Chromosome 29"/>
</dbReference>
<protein>
    <submittedName>
        <fullName evidence="2">Uncharacterized protein</fullName>
    </submittedName>
</protein>
<evidence type="ECO:0000313" key="2">
    <source>
        <dbReference type="EMBL" id="KAG7296329.1"/>
    </source>
</evidence>
<keyword evidence="3" id="KW-1185">Reference proteome</keyword>
<gene>
    <name evidence="2" type="ORF">JYU34_021467</name>
</gene>
<sequence>MCGVKRRVVTYEDEEAEFGRRKSRAEQNIGHDKVVKLCSSVEQRTARAGSGQGGRHAAGAGCVVRDQATCMRPIACPHSLPLAPRPPRANTPVSAISPSVAGHLSR</sequence>
<dbReference type="EMBL" id="JAHIBW010000029">
    <property type="protein sequence ID" value="KAG7296329.1"/>
    <property type="molecule type" value="Genomic_DNA"/>
</dbReference>
<accession>A0ABQ7PV04</accession>
<proteinExistence type="predicted"/>
<reference evidence="2 3" key="1">
    <citation type="submission" date="2021-06" db="EMBL/GenBank/DDBJ databases">
        <title>A haploid diamondback moth (Plutella xylostella L.) genome assembly resolves 31 chromosomes and identifies a diamide resistance mutation.</title>
        <authorList>
            <person name="Ward C.M."/>
            <person name="Perry K.D."/>
            <person name="Baker G."/>
            <person name="Powis K."/>
            <person name="Heckel D.G."/>
            <person name="Baxter S.W."/>
        </authorList>
    </citation>
    <scope>NUCLEOTIDE SEQUENCE [LARGE SCALE GENOMIC DNA]</scope>
    <source>
        <strain evidence="2 3">LV</strain>
        <tissue evidence="2">Single pupa</tissue>
    </source>
</reference>
<evidence type="ECO:0000256" key="1">
    <source>
        <dbReference type="SAM" id="MobiDB-lite"/>
    </source>
</evidence>
<organism evidence="2 3">
    <name type="scientific">Plutella xylostella</name>
    <name type="common">Diamondback moth</name>
    <name type="synonym">Plutella maculipennis</name>
    <dbReference type="NCBI Taxonomy" id="51655"/>
    <lineage>
        <taxon>Eukaryota</taxon>
        <taxon>Metazoa</taxon>
        <taxon>Ecdysozoa</taxon>
        <taxon>Arthropoda</taxon>
        <taxon>Hexapoda</taxon>
        <taxon>Insecta</taxon>
        <taxon>Pterygota</taxon>
        <taxon>Neoptera</taxon>
        <taxon>Endopterygota</taxon>
        <taxon>Lepidoptera</taxon>
        <taxon>Glossata</taxon>
        <taxon>Ditrysia</taxon>
        <taxon>Yponomeutoidea</taxon>
        <taxon>Plutellidae</taxon>
        <taxon>Plutella</taxon>
    </lineage>
</organism>